<dbReference type="Gene3D" id="3.40.50.10070">
    <property type="entry name" value="TolB, N-terminal domain"/>
    <property type="match status" value="1"/>
</dbReference>
<dbReference type="PROSITE" id="PS50125">
    <property type="entry name" value="GUANYLATE_CYCLASE_2"/>
    <property type="match status" value="1"/>
</dbReference>
<dbReference type="EMBL" id="QBKU01000003">
    <property type="protein sequence ID" value="PTX74528.1"/>
    <property type="molecule type" value="Genomic_DNA"/>
</dbReference>
<dbReference type="InterPro" id="IPR029787">
    <property type="entry name" value="Nucleotide_cyclase"/>
</dbReference>
<dbReference type="GO" id="GO:0004016">
    <property type="term" value="F:adenylate cyclase activity"/>
    <property type="evidence" value="ECO:0007669"/>
    <property type="project" value="UniProtKB-ARBA"/>
</dbReference>
<dbReference type="SMART" id="SM00028">
    <property type="entry name" value="TPR"/>
    <property type="match status" value="2"/>
</dbReference>
<dbReference type="AlphaFoldDB" id="A0A2T6CGB5"/>
<dbReference type="Gene3D" id="1.25.40.10">
    <property type="entry name" value="Tetratricopeptide repeat domain"/>
    <property type="match status" value="1"/>
</dbReference>
<dbReference type="PANTHER" id="PTHR43081:SF19">
    <property type="entry name" value="PH-SENSITIVE ADENYLATE CYCLASE RV1264"/>
    <property type="match status" value="1"/>
</dbReference>
<dbReference type="InterPro" id="IPR011990">
    <property type="entry name" value="TPR-like_helical_dom_sf"/>
</dbReference>
<dbReference type="GO" id="GO:0006171">
    <property type="term" value="P:cAMP biosynthetic process"/>
    <property type="evidence" value="ECO:0007669"/>
    <property type="project" value="TreeGrafter"/>
</dbReference>
<evidence type="ECO:0000259" key="1">
    <source>
        <dbReference type="PROSITE" id="PS50125"/>
    </source>
</evidence>
<proteinExistence type="predicted"/>
<dbReference type="GO" id="GO:0035556">
    <property type="term" value="P:intracellular signal transduction"/>
    <property type="evidence" value="ECO:0007669"/>
    <property type="project" value="InterPro"/>
</dbReference>
<accession>A0A2T6CGB5</accession>
<feature type="domain" description="Guanylate cyclase" evidence="1">
    <location>
        <begin position="1"/>
        <end position="46"/>
    </location>
</feature>
<dbReference type="SUPFAM" id="SSF55073">
    <property type="entry name" value="Nucleotide cyclase"/>
    <property type="match status" value="1"/>
</dbReference>
<name>A0A2T6CGB5_9RHOB</name>
<evidence type="ECO:0000313" key="2">
    <source>
        <dbReference type="EMBL" id="PTX74528.1"/>
    </source>
</evidence>
<protein>
    <submittedName>
        <fullName evidence="2">Adenylate/guanylate cyclase</fullName>
    </submittedName>
</protein>
<reference evidence="2 3" key="1">
    <citation type="submission" date="2018-04" db="EMBL/GenBank/DDBJ databases">
        <title>Genomic Encyclopedia of Archaeal and Bacterial Type Strains, Phase II (KMG-II): from individual species to whole genera.</title>
        <authorList>
            <person name="Goeker M."/>
        </authorList>
    </citation>
    <scope>NUCLEOTIDE SEQUENCE [LARGE SCALE GENOMIC DNA]</scope>
    <source>
        <strain evidence="2 3">DSM 12244</strain>
    </source>
</reference>
<dbReference type="Pfam" id="PF00211">
    <property type="entry name" value="Guanylate_cyc"/>
    <property type="match status" value="1"/>
</dbReference>
<comment type="caution">
    <text evidence="2">The sequence shown here is derived from an EMBL/GenBank/DDBJ whole genome shotgun (WGS) entry which is preliminary data.</text>
</comment>
<evidence type="ECO:0000313" key="3">
    <source>
        <dbReference type="Proteomes" id="UP000244092"/>
    </source>
</evidence>
<dbReference type="RefSeq" id="WP_051544608.1">
    <property type="nucleotide sequence ID" value="NZ_QBKU01000003.1"/>
</dbReference>
<dbReference type="InterPro" id="IPR050697">
    <property type="entry name" value="Adenylyl/Guanylyl_Cyclase_3/4"/>
</dbReference>
<gene>
    <name evidence="2" type="ORF">C8N31_1034</name>
</gene>
<dbReference type="CDD" id="cd07302">
    <property type="entry name" value="CHD"/>
    <property type="match status" value="1"/>
</dbReference>
<dbReference type="Gene3D" id="3.30.70.1230">
    <property type="entry name" value="Nucleotide cyclase"/>
    <property type="match status" value="1"/>
</dbReference>
<dbReference type="SUPFAM" id="SSF48452">
    <property type="entry name" value="TPR-like"/>
    <property type="match status" value="1"/>
</dbReference>
<dbReference type="PANTHER" id="PTHR43081">
    <property type="entry name" value="ADENYLATE CYCLASE, TERMINAL-DIFFERENTIATION SPECIFIC-RELATED"/>
    <property type="match status" value="1"/>
</dbReference>
<sequence length="514" mass="55995">MKCTLTRTQKLKKSRLKFRIGINLGDVVIDGEDVLGDAVNIAARLESLAPVGGICISRAVFEQVKDRIDAEMTTLGLQAVKNMPEPVDVWRVEVEGAEASKPAQVAAERPYIAVLPFANMSADQDQEFLADGIVEDVTTELSRFRSLMVIARNSTFAYKGASQDVRRIGKELDARYVVEGSVRRGGDRLRVTAQLIEASSGMHVWAGKWDRTLEDIFDLQDELTHAIVTAVEPELGAHERRLARSRPTDSLTSWELCQRCWPKLAEYNPESLDEAAVLLRASAKTDPNFALPRALLARVSNVRVAIGLPDPSTTIAEGLVWAREALAIDDRLEVAHGNLAVLLAMSGQAEEAADAAATAIALNPNNAFCHHATALAEMFKARPDTTKMVAGGETAMRLSPKDPTAHTFQNIVTIGHLIAHLDHGHPAYQESARAAARHPGAPWYVHLQAAQVEALAGDEGAARKHIETALSLLPTLTMETYRHVFKFPAAEKLLALGDSSGMTERLIDLGLPRQ</sequence>
<dbReference type="Proteomes" id="UP000244092">
    <property type="component" value="Unassembled WGS sequence"/>
</dbReference>
<dbReference type="InterPro" id="IPR019734">
    <property type="entry name" value="TPR_rpt"/>
</dbReference>
<dbReference type="InterPro" id="IPR001054">
    <property type="entry name" value="A/G_cyclase"/>
</dbReference>
<organism evidence="2 3">
    <name type="scientific">Sulfitobacter mediterraneus</name>
    <dbReference type="NCBI Taxonomy" id="83219"/>
    <lineage>
        <taxon>Bacteria</taxon>
        <taxon>Pseudomonadati</taxon>
        <taxon>Pseudomonadota</taxon>
        <taxon>Alphaproteobacteria</taxon>
        <taxon>Rhodobacterales</taxon>
        <taxon>Roseobacteraceae</taxon>
        <taxon>Sulfitobacter</taxon>
    </lineage>
</organism>